<dbReference type="Gene3D" id="1.10.510.10">
    <property type="entry name" value="Transferase(Phosphotransferase) domain 1"/>
    <property type="match status" value="1"/>
</dbReference>
<keyword evidence="3" id="KW-1185">Reference proteome</keyword>
<gene>
    <name evidence="2" type="ORF">BDZ94DRAFT_1172720</name>
</gene>
<evidence type="ECO:0000259" key="1">
    <source>
        <dbReference type="PROSITE" id="PS50011"/>
    </source>
</evidence>
<dbReference type="InterPro" id="IPR001245">
    <property type="entry name" value="Ser-Thr/Tyr_kinase_cat_dom"/>
</dbReference>
<sequence length="321" mass="35696">MLDSLSFDESFRGPFLQALIKISRDTGLYPDGLLQHDVVIWDEGVFPGLFRTIRRGTHKGQVVAIKFANVNRPHDSGIIAEFSGEALLWRQLRHINVLPLLCLFRGNGHHSSIGLVSPWMRNGEMLLYISRNRNADRVSLMRDVAKGLKYLHNMKPSIIHGELMPYNILITDTHRACIADFRLSTGYQSEALGLSLPSLPGERAGLRFTAPELLSGGERIDCNISSDIYSFGCVLHSAFSGVPPFHGTDSDYTAVLRVTRGERPPRPSHCVRTGVSCSSSGLDDTMWSIVEDCWHQDPTARPTTTEILSRFPTSAPRDVVV</sequence>
<name>A0A9P5XY45_9AGAR</name>
<accession>A0A9P5XY45</accession>
<dbReference type="OrthoDB" id="122279at2759"/>
<keyword evidence="2" id="KW-0808">Transferase</keyword>
<dbReference type="AlphaFoldDB" id="A0A9P5XY45"/>
<proteinExistence type="predicted"/>
<evidence type="ECO:0000313" key="3">
    <source>
        <dbReference type="Proteomes" id="UP000807353"/>
    </source>
</evidence>
<dbReference type="Proteomes" id="UP000807353">
    <property type="component" value="Unassembled WGS sequence"/>
</dbReference>
<dbReference type="InterPro" id="IPR051681">
    <property type="entry name" value="Ser/Thr_Kinases-Pseudokinases"/>
</dbReference>
<dbReference type="PANTHER" id="PTHR44329">
    <property type="entry name" value="SERINE/THREONINE-PROTEIN KINASE TNNI3K-RELATED"/>
    <property type="match status" value="1"/>
</dbReference>
<feature type="domain" description="Protein kinase" evidence="1">
    <location>
        <begin position="35"/>
        <end position="314"/>
    </location>
</feature>
<dbReference type="GO" id="GO:0004674">
    <property type="term" value="F:protein serine/threonine kinase activity"/>
    <property type="evidence" value="ECO:0007669"/>
    <property type="project" value="TreeGrafter"/>
</dbReference>
<protein>
    <submittedName>
        <fullName evidence="2">Kinase-like domain-containing protein</fullName>
    </submittedName>
</protein>
<keyword evidence="2" id="KW-0418">Kinase</keyword>
<evidence type="ECO:0000313" key="2">
    <source>
        <dbReference type="EMBL" id="KAF9458878.1"/>
    </source>
</evidence>
<organism evidence="2 3">
    <name type="scientific">Collybia nuda</name>
    <dbReference type="NCBI Taxonomy" id="64659"/>
    <lineage>
        <taxon>Eukaryota</taxon>
        <taxon>Fungi</taxon>
        <taxon>Dikarya</taxon>
        <taxon>Basidiomycota</taxon>
        <taxon>Agaricomycotina</taxon>
        <taxon>Agaricomycetes</taxon>
        <taxon>Agaricomycetidae</taxon>
        <taxon>Agaricales</taxon>
        <taxon>Tricholomatineae</taxon>
        <taxon>Clitocybaceae</taxon>
        <taxon>Collybia</taxon>
    </lineage>
</organism>
<dbReference type="InterPro" id="IPR011009">
    <property type="entry name" value="Kinase-like_dom_sf"/>
</dbReference>
<dbReference type="Pfam" id="PF07714">
    <property type="entry name" value="PK_Tyr_Ser-Thr"/>
    <property type="match status" value="1"/>
</dbReference>
<dbReference type="PROSITE" id="PS50011">
    <property type="entry name" value="PROTEIN_KINASE_DOM"/>
    <property type="match status" value="1"/>
</dbReference>
<dbReference type="InterPro" id="IPR000719">
    <property type="entry name" value="Prot_kinase_dom"/>
</dbReference>
<dbReference type="GO" id="GO:0005524">
    <property type="term" value="F:ATP binding"/>
    <property type="evidence" value="ECO:0007669"/>
    <property type="project" value="InterPro"/>
</dbReference>
<comment type="caution">
    <text evidence="2">The sequence shown here is derived from an EMBL/GenBank/DDBJ whole genome shotgun (WGS) entry which is preliminary data.</text>
</comment>
<dbReference type="EMBL" id="MU150328">
    <property type="protein sequence ID" value="KAF9458878.1"/>
    <property type="molecule type" value="Genomic_DNA"/>
</dbReference>
<dbReference type="SUPFAM" id="SSF56112">
    <property type="entry name" value="Protein kinase-like (PK-like)"/>
    <property type="match status" value="1"/>
</dbReference>
<dbReference type="PIRSF" id="PIRSF000654">
    <property type="entry name" value="Integrin-linked_kinase"/>
    <property type="match status" value="1"/>
</dbReference>
<reference evidence="2" key="1">
    <citation type="submission" date="2020-11" db="EMBL/GenBank/DDBJ databases">
        <authorList>
            <consortium name="DOE Joint Genome Institute"/>
            <person name="Ahrendt S."/>
            <person name="Riley R."/>
            <person name="Andreopoulos W."/>
            <person name="Labutti K."/>
            <person name="Pangilinan J."/>
            <person name="Ruiz-Duenas F.J."/>
            <person name="Barrasa J.M."/>
            <person name="Sanchez-Garcia M."/>
            <person name="Camarero S."/>
            <person name="Miyauchi S."/>
            <person name="Serrano A."/>
            <person name="Linde D."/>
            <person name="Babiker R."/>
            <person name="Drula E."/>
            <person name="Ayuso-Fernandez I."/>
            <person name="Pacheco R."/>
            <person name="Padilla G."/>
            <person name="Ferreira P."/>
            <person name="Barriuso J."/>
            <person name="Kellner H."/>
            <person name="Castanera R."/>
            <person name="Alfaro M."/>
            <person name="Ramirez L."/>
            <person name="Pisabarro A.G."/>
            <person name="Kuo A."/>
            <person name="Tritt A."/>
            <person name="Lipzen A."/>
            <person name="He G."/>
            <person name="Yan M."/>
            <person name="Ng V."/>
            <person name="Cullen D."/>
            <person name="Martin F."/>
            <person name="Rosso M.-N."/>
            <person name="Henrissat B."/>
            <person name="Hibbett D."/>
            <person name="Martinez A.T."/>
            <person name="Grigoriev I.V."/>
        </authorList>
    </citation>
    <scope>NUCLEOTIDE SEQUENCE</scope>
    <source>
        <strain evidence="2">CBS 247.69</strain>
    </source>
</reference>